<evidence type="ECO:0000313" key="2">
    <source>
        <dbReference type="Proteomes" id="UP000198508"/>
    </source>
</evidence>
<proteinExistence type="predicted"/>
<gene>
    <name evidence="1" type="ORF">SAMN05216313_112110</name>
</gene>
<dbReference type="Pfam" id="PF14196">
    <property type="entry name" value="ATC_hydrolase"/>
    <property type="match status" value="1"/>
</dbReference>
<protein>
    <submittedName>
        <fullName evidence="1">L-2-amino-thiazoline-4-carboxylic acid hydrolase</fullName>
    </submittedName>
</protein>
<name>A0A1I0GNE6_9FIRM</name>
<dbReference type="Proteomes" id="UP000198508">
    <property type="component" value="Unassembled WGS sequence"/>
</dbReference>
<sequence length="297" mass="34090">MYTYEQKCVMNLGDAYTLLYGFIAGNLIDKLGKSGERAVREATRQFGYDRAETTRKRHLEVNAKINMLNLFTLFHDLPSDPRFRRELQEINPQERVSHTLVCPMADIWAEYGQKAIGRIYCEEFHPACYNHYAFDKTQVNLSKTLTQDGDEYCDFNVILRPETLPEDLKPVCFAEYDPCYREPEIPHVETDGKKGFALLSVKLYFYLLKYAALQLGEAGVQAVREGLNQFADAMGDLFLKRAAEDGLAVDRAYVRDNLPVDLDTPVDAPLWETYGDYNAREEMQKEFCDRLAAKVGI</sequence>
<dbReference type="EMBL" id="FOIM01000012">
    <property type="protein sequence ID" value="SET72551.1"/>
    <property type="molecule type" value="Genomic_DNA"/>
</dbReference>
<dbReference type="AlphaFoldDB" id="A0A1I0GNE6"/>
<organism evidence="1 2">
    <name type="scientific">Enterocloster lavalensis</name>
    <dbReference type="NCBI Taxonomy" id="460384"/>
    <lineage>
        <taxon>Bacteria</taxon>
        <taxon>Bacillati</taxon>
        <taxon>Bacillota</taxon>
        <taxon>Clostridia</taxon>
        <taxon>Lachnospirales</taxon>
        <taxon>Lachnospiraceae</taxon>
        <taxon>Enterocloster</taxon>
    </lineage>
</organism>
<dbReference type="InterPro" id="IPR026002">
    <property type="entry name" value="ATC_hydrolase-like"/>
</dbReference>
<evidence type="ECO:0000313" key="1">
    <source>
        <dbReference type="EMBL" id="SET72551.1"/>
    </source>
</evidence>
<accession>A0A1I0GNE6</accession>
<dbReference type="STRING" id="460384.SAMN05216313_112110"/>
<keyword evidence="2" id="KW-1185">Reference proteome</keyword>
<keyword evidence="1" id="KW-0378">Hydrolase</keyword>
<reference evidence="2" key="1">
    <citation type="submission" date="2016-10" db="EMBL/GenBank/DDBJ databases">
        <authorList>
            <person name="Varghese N."/>
            <person name="Submissions S."/>
        </authorList>
    </citation>
    <scope>NUCLEOTIDE SEQUENCE [LARGE SCALE GENOMIC DNA]</scope>
    <source>
        <strain evidence="2">NLAE-zl-G277</strain>
    </source>
</reference>
<dbReference type="GO" id="GO:0016787">
    <property type="term" value="F:hydrolase activity"/>
    <property type="evidence" value="ECO:0007669"/>
    <property type="project" value="UniProtKB-KW"/>
</dbReference>
<dbReference type="RefSeq" id="WP_166435022.1">
    <property type="nucleotide sequence ID" value="NZ_DAINWJ010000010.1"/>
</dbReference>